<dbReference type="RefSeq" id="WP_076770356.1">
    <property type="nucleotide sequence ID" value="NZ_CP019446.1"/>
</dbReference>
<organism evidence="2 3">
    <name type="scientific">Kosakonia cowanii JCM 10956 = DSM 18146</name>
    <dbReference type="NCBI Taxonomy" id="1300165"/>
    <lineage>
        <taxon>Bacteria</taxon>
        <taxon>Pseudomonadati</taxon>
        <taxon>Pseudomonadota</taxon>
        <taxon>Gammaproteobacteria</taxon>
        <taxon>Enterobacterales</taxon>
        <taxon>Enterobacteriaceae</taxon>
        <taxon>Kosakonia</taxon>
    </lineage>
</organism>
<feature type="transmembrane region" description="Helical" evidence="1">
    <location>
        <begin position="174"/>
        <end position="191"/>
    </location>
</feature>
<feature type="transmembrane region" description="Helical" evidence="1">
    <location>
        <begin position="203"/>
        <end position="225"/>
    </location>
</feature>
<keyword evidence="3" id="KW-1185">Reference proteome</keyword>
<dbReference type="KEGG" id="kco:BWI95_22020"/>
<reference evidence="2 3" key="1">
    <citation type="submission" date="2017-01" db="EMBL/GenBank/DDBJ databases">
        <authorList>
            <person name="Cao J.-M."/>
        </authorList>
    </citation>
    <scope>NUCLEOTIDE SEQUENCE [LARGE SCALE GENOMIC DNA]</scope>
    <source>
        <strain evidence="2 3">888-76</strain>
        <plasmid evidence="2 3">p888-76-1</plasmid>
    </source>
</reference>
<dbReference type="Proteomes" id="UP000187148">
    <property type="component" value="Plasmid p888-76-1"/>
</dbReference>
<proteinExistence type="predicted"/>
<feature type="transmembrane region" description="Helical" evidence="1">
    <location>
        <begin position="237"/>
        <end position="258"/>
    </location>
</feature>
<dbReference type="InterPro" id="IPR008875">
    <property type="entry name" value="TraX"/>
</dbReference>
<feature type="transmembrane region" description="Helical" evidence="1">
    <location>
        <begin position="54"/>
        <end position="74"/>
    </location>
</feature>
<feature type="transmembrane region" description="Helical" evidence="1">
    <location>
        <begin position="109"/>
        <end position="127"/>
    </location>
</feature>
<sequence>MHTLSARIQALPEQVRAGLNLSPAAADWLKVLALLAMLVDHTNTLLLPHLQPELYALGRTAFPLFVLIWARNVFHNPHRLQTRSNRMWLWAIVTQPFFSLAFADHDPWYALNILFVFAGATQLLAWTHRFRMRGLIAGLVLLSLMVWPLSFASYGLSGLVLALSLVTFLHSPPGRMSGVAALMAIIALLAINSQHVTQAPAVVMVLSILPTCFLPAAAVGLVRTLKDGHERRFMPAMFFYMAYAGHLFILVLITRLCLL</sequence>
<keyword evidence="1" id="KW-0472">Membrane</keyword>
<keyword evidence="1" id="KW-0812">Transmembrane</keyword>
<accession>A0A830ZDA1</accession>
<feature type="transmembrane region" description="Helical" evidence="1">
    <location>
        <begin position="139"/>
        <end position="168"/>
    </location>
</feature>
<evidence type="ECO:0000313" key="2">
    <source>
        <dbReference type="EMBL" id="APZ07732.1"/>
    </source>
</evidence>
<keyword evidence="2" id="KW-0614">Plasmid</keyword>
<keyword evidence="1" id="KW-1133">Transmembrane helix</keyword>
<protein>
    <submittedName>
        <fullName evidence="2">Conjugal transfer protein TraX</fullName>
    </submittedName>
</protein>
<geneLocation type="plasmid" evidence="2 3">
    <name>p888-76-1</name>
</geneLocation>
<feature type="transmembrane region" description="Helical" evidence="1">
    <location>
        <begin position="86"/>
        <end position="103"/>
    </location>
</feature>
<gene>
    <name evidence="2" type="ORF">BWI95_22020</name>
</gene>
<dbReference type="Pfam" id="PF05857">
    <property type="entry name" value="TraX"/>
    <property type="match status" value="1"/>
</dbReference>
<evidence type="ECO:0000256" key="1">
    <source>
        <dbReference type="SAM" id="Phobius"/>
    </source>
</evidence>
<name>A0A830ZDA1_9ENTR</name>
<dbReference type="AlphaFoldDB" id="A0A830ZDA1"/>
<dbReference type="EMBL" id="CP019446">
    <property type="protein sequence ID" value="APZ07732.1"/>
    <property type="molecule type" value="Genomic_DNA"/>
</dbReference>
<evidence type="ECO:0000313" key="3">
    <source>
        <dbReference type="Proteomes" id="UP000187148"/>
    </source>
</evidence>